<evidence type="ECO:0000256" key="6">
    <source>
        <dbReference type="ARBA" id="ARBA00022692"/>
    </source>
</evidence>
<keyword evidence="5" id="KW-0997">Cell inner membrane</keyword>
<protein>
    <submittedName>
        <fullName evidence="11">Energy transducer TonB</fullName>
    </submittedName>
</protein>
<evidence type="ECO:0000256" key="8">
    <source>
        <dbReference type="ARBA" id="ARBA00022989"/>
    </source>
</evidence>
<evidence type="ECO:0000256" key="5">
    <source>
        <dbReference type="ARBA" id="ARBA00022519"/>
    </source>
</evidence>
<comment type="similarity">
    <text evidence="2">Belongs to the TonB family.</text>
</comment>
<dbReference type="InterPro" id="IPR006260">
    <property type="entry name" value="TonB/TolA_C"/>
</dbReference>
<dbReference type="EMBL" id="QGNZ01000002">
    <property type="protein sequence ID" value="PWS28232.1"/>
    <property type="molecule type" value="Genomic_DNA"/>
</dbReference>
<dbReference type="GO" id="GO:0055085">
    <property type="term" value="P:transmembrane transport"/>
    <property type="evidence" value="ECO:0007669"/>
    <property type="project" value="InterPro"/>
</dbReference>
<dbReference type="Gene3D" id="3.30.1150.10">
    <property type="match status" value="1"/>
</dbReference>
<keyword evidence="3" id="KW-0813">Transport</keyword>
<sequence>MTESAKSKSPSADSDNNAIVDFVKIEKQPQFPGGMQAFYQYLGQHIKYPKEAAKNKIQGKVFLTFIVEKDGALTHVEVTRGVSPEIDAEALRVISSSPKWNPGMQDGLPVRVKYNINVNFNLR</sequence>
<evidence type="ECO:0000313" key="11">
    <source>
        <dbReference type="EMBL" id="PWS28232.1"/>
    </source>
</evidence>
<evidence type="ECO:0000256" key="4">
    <source>
        <dbReference type="ARBA" id="ARBA00022475"/>
    </source>
</evidence>
<dbReference type="PANTHER" id="PTHR33446:SF2">
    <property type="entry name" value="PROTEIN TONB"/>
    <property type="match status" value="1"/>
</dbReference>
<accession>A0A317ENV1</accession>
<evidence type="ECO:0000256" key="9">
    <source>
        <dbReference type="ARBA" id="ARBA00023136"/>
    </source>
</evidence>
<reference evidence="11 12" key="1">
    <citation type="submission" date="2018-05" db="EMBL/GenBank/DDBJ databases">
        <title>Pedobacter paludis sp. nov., isolated from wetland soil.</title>
        <authorList>
            <person name="Zhang Y."/>
            <person name="Wang G."/>
        </authorList>
    </citation>
    <scope>NUCLEOTIDE SEQUENCE [LARGE SCALE GENOMIC DNA]</scope>
    <source>
        <strain evidence="11 12">KCTC22721</strain>
    </source>
</reference>
<dbReference type="GO" id="GO:0015031">
    <property type="term" value="P:protein transport"/>
    <property type="evidence" value="ECO:0007669"/>
    <property type="project" value="UniProtKB-KW"/>
</dbReference>
<dbReference type="SUPFAM" id="SSF74653">
    <property type="entry name" value="TolA/TonB C-terminal domain"/>
    <property type="match status" value="1"/>
</dbReference>
<organism evidence="11 12">
    <name type="scientific">Pedobacter yonginense</name>
    <dbReference type="NCBI Taxonomy" id="651869"/>
    <lineage>
        <taxon>Bacteria</taxon>
        <taxon>Pseudomonadati</taxon>
        <taxon>Bacteroidota</taxon>
        <taxon>Sphingobacteriia</taxon>
        <taxon>Sphingobacteriales</taxon>
        <taxon>Sphingobacteriaceae</taxon>
        <taxon>Pedobacter</taxon>
    </lineage>
</organism>
<keyword evidence="12" id="KW-1185">Reference proteome</keyword>
<dbReference type="InterPro" id="IPR037682">
    <property type="entry name" value="TonB_C"/>
</dbReference>
<keyword evidence="7" id="KW-0653">Protein transport</keyword>
<dbReference type="InterPro" id="IPR051045">
    <property type="entry name" value="TonB-dependent_transducer"/>
</dbReference>
<dbReference type="NCBIfam" id="TIGR01352">
    <property type="entry name" value="tonB_Cterm"/>
    <property type="match status" value="1"/>
</dbReference>
<dbReference type="PROSITE" id="PS52015">
    <property type="entry name" value="TONB_CTD"/>
    <property type="match status" value="1"/>
</dbReference>
<keyword evidence="8" id="KW-1133">Transmembrane helix</keyword>
<dbReference type="FunFam" id="3.30.1150.10:FF:000002">
    <property type="entry name" value="Energy transducer TonB"/>
    <property type="match status" value="1"/>
</dbReference>
<comment type="subcellular location">
    <subcellularLocation>
        <location evidence="1">Cell inner membrane</location>
        <topology evidence="1">Single-pass membrane protein</topology>
        <orientation evidence="1">Periplasmic side</orientation>
    </subcellularLocation>
</comment>
<evidence type="ECO:0000313" key="12">
    <source>
        <dbReference type="Proteomes" id="UP000245379"/>
    </source>
</evidence>
<dbReference type="PANTHER" id="PTHR33446">
    <property type="entry name" value="PROTEIN TONB-RELATED"/>
    <property type="match status" value="1"/>
</dbReference>
<dbReference type="GO" id="GO:0098797">
    <property type="term" value="C:plasma membrane protein complex"/>
    <property type="evidence" value="ECO:0007669"/>
    <property type="project" value="TreeGrafter"/>
</dbReference>
<dbReference type="Proteomes" id="UP000245379">
    <property type="component" value="Unassembled WGS sequence"/>
</dbReference>
<evidence type="ECO:0000256" key="1">
    <source>
        <dbReference type="ARBA" id="ARBA00004383"/>
    </source>
</evidence>
<keyword evidence="4" id="KW-1003">Cell membrane</keyword>
<feature type="domain" description="TonB C-terminal" evidence="10">
    <location>
        <begin position="33"/>
        <end position="123"/>
    </location>
</feature>
<keyword evidence="6" id="KW-0812">Transmembrane</keyword>
<comment type="caution">
    <text evidence="11">The sequence shown here is derived from an EMBL/GenBank/DDBJ whole genome shotgun (WGS) entry which is preliminary data.</text>
</comment>
<evidence type="ECO:0000256" key="7">
    <source>
        <dbReference type="ARBA" id="ARBA00022927"/>
    </source>
</evidence>
<dbReference type="OrthoDB" id="649093at2"/>
<keyword evidence="9" id="KW-0472">Membrane</keyword>
<evidence type="ECO:0000256" key="2">
    <source>
        <dbReference type="ARBA" id="ARBA00006555"/>
    </source>
</evidence>
<gene>
    <name evidence="11" type="ORF">DHW03_08325</name>
</gene>
<evidence type="ECO:0000256" key="3">
    <source>
        <dbReference type="ARBA" id="ARBA00022448"/>
    </source>
</evidence>
<proteinExistence type="inferred from homology"/>
<dbReference type="RefSeq" id="WP_109925992.1">
    <property type="nucleotide sequence ID" value="NZ_QGNZ01000002.1"/>
</dbReference>
<dbReference type="Pfam" id="PF03544">
    <property type="entry name" value="TonB_C"/>
    <property type="match status" value="1"/>
</dbReference>
<name>A0A317ENV1_9SPHI</name>
<dbReference type="AlphaFoldDB" id="A0A317ENV1"/>
<evidence type="ECO:0000259" key="10">
    <source>
        <dbReference type="PROSITE" id="PS52015"/>
    </source>
</evidence>
<dbReference type="GO" id="GO:0031992">
    <property type="term" value="F:energy transducer activity"/>
    <property type="evidence" value="ECO:0007669"/>
    <property type="project" value="TreeGrafter"/>
</dbReference>